<keyword evidence="11 12" id="KW-0472">Membrane</keyword>
<evidence type="ECO:0000313" key="14">
    <source>
        <dbReference type="Proteomes" id="UP000542353"/>
    </source>
</evidence>
<comment type="subcellular location">
    <subcellularLocation>
        <location evidence="1">Cell membrane</location>
        <topology evidence="1">Multi-pass membrane protein</topology>
    </subcellularLocation>
</comment>
<evidence type="ECO:0000256" key="7">
    <source>
        <dbReference type="ARBA" id="ARBA00022723"/>
    </source>
</evidence>
<keyword evidence="7" id="KW-0479">Metal-binding</keyword>
<dbReference type="GO" id="GO:0046872">
    <property type="term" value="F:metal ion binding"/>
    <property type="evidence" value="ECO:0007669"/>
    <property type="project" value="UniProtKB-KW"/>
</dbReference>
<keyword evidence="6 12" id="KW-0812">Transmembrane</keyword>
<keyword evidence="8" id="KW-0249">Electron transport</keyword>
<evidence type="ECO:0000256" key="1">
    <source>
        <dbReference type="ARBA" id="ARBA00004651"/>
    </source>
</evidence>
<gene>
    <name evidence="13" type="ORF">HNR60_001370</name>
</gene>
<evidence type="ECO:0000256" key="5">
    <source>
        <dbReference type="ARBA" id="ARBA00022617"/>
    </source>
</evidence>
<evidence type="ECO:0000256" key="12">
    <source>
        <dbReference type="SAM" id="Phobius"/>
    </source>
</evidence>
<protein>
    <submittedName>
        <fullName evidence="13">Uncharacterized protein</fullName>
    </submittedName>
</protein>
<organism evidence="13 14">
    <name type="scientific">Rhodopseudomonas rhenobacensis</name>
    <dbReference type="NCBI Taxonomy" id="87461"/>
    <lineage>
        <taxon>Bacteria</taxon>
        <taxon>Pseudomonadati</taxon>
        <taxon>Pseudomonadota</taxon>
        <taxon>Alphaproteobacteria</taxon>
        <taxon>Hyphomicrobiales</taxon>
        <taxon>Nitrobacteraceae</taxon>
        <taxon>Rhodopseudomonas</taxon>
    </lineage>
</organism>
<dbReference type="AlphaFoldDB" id="A0A7W8DYA8"/>
<dbReference type="EMBL" id="JACHIH010000005">
    <property type="protein sequence ID" value="MBB5046622.1"/>
    <property type="molecule type" value="Genomic_DNA"/>
</dbReference>
<keyword evidence="10" id="KW-0408">Iron</keyword>
<evidence type="ECO:0000313" key="13">
    <source>
        <dbReference type="EMBL" id="MBB5046622.1"/>
    </source>
</evidence>
<evidence type="ECO:0000256" key="11">
    <source>
        <dbReference type="ARBA" id="ARBA00023136"/>
    </source>
</evidence>
<dbReference type="GO" id="GO:0009055">
    <property type="term" value="F:electron transfer activity"/>
    <property type="evidence" value="ECO:0007669"/>
    <property type="project" value="InterPro"/>
</dbReference>
<evidence type="ECO:0000256" key="10">
    <source>
        <dbReference type="ARBA" id="ARBA00023004"/>
    </source>
</evidence>
<evidence type="ECO:0000256" key="9">
    <source>
        <dbReference type="ARBA" id="ARBA00022989"/>
    </source>
</evidence>
<evidence type="ECO:0000256" key="8">
    <source>
        <dbReference type="ARBA" id="ARBA00022982"/>
    </source>
</evidence>
<name>A0A7W8DYA8_9BRAD</name>
<dbReference type="GO" id="GO:0005886">
    <property type="term" value="C:plasma membrane"/>
    <property type="evidence" value="ECO:0007669"/>
    <property type="project" value="UniProtKB-SubCell"/>
</dbReference>
<dbReference type="GO" id="GO:0019646">
    <property type="term" value="P:aerobic electron transport chain"/>
    <property type="evidence" value="ECO:0007669"/>
    <property type="project" value="InterPro"/>
</dbReference>
<dbReference type="GO" id="GO:0070069">
    <property type="term" value="C:cytochrome complex"/>
    <property type="evidence" value="ECO:0007669"/>
    <property type="project" value="InterPro"/>
</dbReference>
<dbReference type="InterPro" id="IPR002585">
    <property type="entry name" value="Cyt-d_ubiquinol_oxidase_su_1"/>
</dbReference>
<keyword evidence="3" id="KW-0813">Transport</keyword>
<dbReference type="Proteomes" id="UP000542353">
    <property type="component" value="Unassembled WGS sequence"/>
</dbReference>
<evidence type="ECO:0000256" key="3">
    <source>
        <dbReference type="ARBA" id="ARBA00022448"/>
    </source>
</evidence>
<keyword evidence="4" id="KW-1003">Cell membrane</keyword>
<evidence type="ECO:0000256" key="2">
    <source>
        <dbReference type="ARBA" id="ARBA00009819"/>
    </source>
</evidence>
<keyword evidence="14" id="KW-1185">Reference proteome</keyword>
<accession>A0A7W8DYA8</accession>
<feature type="transmembrane region" description="Helical" evidence="12">
    <location>
        <begin position="12"/>
        <end position="37"/>
    </location>
</feature>
<comment type="caution">
    <text evidence="13">The sequence shown here is derived from an EMBL/GenBank/DDBJ whole genome shotgun (WGS) entry which is preliminary data.</text>
</comment>
<evidence type="ECO:0000256" key="4">
    <source>
        <dbReference type="ARBA" id="ARBA00022475"/>
    </source>
</evidence>
<dbReference type="Pfam" id="PF01654">
    <property type="entry name" value="Cyt_bd_oxida_I"/>
    <property type="match status" value="1"/>
</dbReference>
<comment type="similarity">
    <text evidence="2">Belongs to the cytochrome ubiquinol oxidase subunit 1 family.</text>
</comment>
<keyword evidence="9 12" id="KW-1133">Transmembrane helix</keyword>
<reference evidence="13 14" key="1">
    <citation type="submission" date="2020-08" db="EMBL/GenBank/DDBJ databases">
        <title>Genomic Encyclopedia of Type Strains, Phase IV (KMG-IV): sequencing the most valuable type-strain genomes for metagenomic binning, comparative biology and taxonomic classification.</title>
        <authorList>
            <person name="Goeker M."/>
        </authorList>
    </citation>
    <scope>NUCLEOTIDE SEQUENCE [LARGE SCALE GENOMIC DNA]</scope>
    <source>
        <strain evidence="13 14">DSM 12706</strain>
    </source>
</reference>
<evidence type="ECO:0000256" key="6">
    <source>
        <dbReference type="ARBA" id="ARBA00022692"/>
    </source>
</evidence>
<keyword evidence="5" id="KW-0349">Heme</keyword>
<sequence length="71" mass="7967">MIDRTFVELSRWQFAATALCHFLFVPLTLRLSWLLIIMDTVHVMSGKEIDKGPCVLMSWSLAASQKPGTSA</sequence>
<proteinExistence type="inferred from homology"/>